<dbReference type="SUPFAM" id="SSF52413">
    <property type="entry name" value="UDP-glucose/GDP-mannose dehydrogenase C-terminal domain"/>
    <property type="match status" value="1"/>
</dbReference>
<dbReference type="InterPro" id="IPR028359">
    <property type="entry name" value="UDP_ManNAc/GlcNAc_DH"/>
</dbReference>
<dbReference type="GO" id="GO:0051287">
    <property type="term" value="F:NAD binding"/>
    <property type="evidence" value="ECO:0007669"/>
    <property type="project" value="InterPro"/>
</dbReference>
<dbReference type="InterPro" id="IPR014027">
    <property type="entry name" value="UDP-Glc/GDP-Man_DH_C"/>
</dbReference>
<proteinExistence type="inferred from homology"/>
<comment type="caution">
    <text evidence="6">The sequence shown here is derived from an EMBL/GenBank/DDBJ whole genome shotgun (WGS) entry which is preliminary data.</text>
</comment>
<gene>
    <name evidence="6" type="ORF">COU07_01860</name>
</gene>
<dbReference type="Pfam" id="PF03720">
    <property type="entry name" value="UDPG_MGDP_dh_C"/>
    <property type="match status" value="1"/>
</dbReference>
<name>A0A2H0UV12_9BACT</name>
<dbReference type="PIRSF" id="PIRSF000124">
    <property type="entry name" value="UDPglc_GDPman_dh"/>
    <property type="match status" value="1"/>
</dbReference>
<organism evidence="6 7">
    <name type="scientific">Candidatus Harrisonbacteria bacterium CG10_big_fil_rev_8_21_14_0_10_40_38</name>
    <dbReference type="NCBI Taxonomy" id="1974583"/>
    <lineage>
        <taxon>Bacteria</taxon>
        <taxon>Candidatus Harrisoniibacteriota</taxon>
    </lineage>
</organism>
<dbReference type="Gene3D" id="3.40.50.720">
    <property type="entry name" value="NAD(P)-binding Rossmann-like Domain"/>
    <property type="match status" value="2"/>
</dbReference>
<dbReference type="EMBL" id="PFAZ01000001">
    <property type="protein sequence ID" value="PIR89615.1"/>
    <property type="molecule type" value="Genomic_DNA"/>
</dbReference>
<evidence type="ECO:0000256" key="1">
    <source>
        <dbReference type="ARBA" id="ARBA00006601"/>
    </source>
</evidence>
<dbReference type="Pfam" id="PF03721">
    <property type="entry name" value="UDPG_MGDP_dh_N"/>
    <property type="match status" value="1"/>
</dbReference>
<accession>A0A2H0UV12</accession>
<dbReference type="PIRSF" id="PIRSF500136">
    <property type="entry name" value="UDP_ManNAc_DH"/>
    <property type="match status" value="1"/>
</dbReference>
<dbReference type="Pfam" id="PF00984">
    <property type="entry name" value="UDPG_MGDP_dh"/>
    <property type="match status" value="1"/>
</dbReference>
<dbReference type="GO" id="GO:0000271">
    <property type="term" value="P:polysaccharide biosynthetic process"/>
    <property type="evidence" value="ECO:0007669"/>
    <property type="project" value="InterPro"/>
</dbReference>
<dbReference type="GO" id="GO:0016628">
    <property type="term" value="F:oxidoreductase activity, acting on the CH-CH group of donors, NAD or NADP as acceptor"/>
    <property type="evidence" value="ECO:0007669"/>
    <property type="project" value="InterPro"/>
</dbReference>
<evidence type="ECO:0000313" key="6">
    <source>
        <dbReference type="EMBL" id="PIR89615.1"/>
    </source>
</evidence>
<evidence type="ECO:0000256" key="3">
    <source>
        <dbReference type="ARBA" id="ARBA00023027"/>
    </source>
</evidence>
<dbReference type="InterPro" id="IPR008927">
    <property type="entry name" value="6-PGluconate_DH-like_C_sf"/>
</dbReference>
<dbReference type="InterPro" id="IPR014026">
    <property type="entry name" value="UDP-Glc/GDP-Man_DH_dimer"/>
</dbReference>
<dbReference type="GO" id="GO:0016616">
    <property type="term" value="F:oxidoreductase activity, acting on the CH-OH group of donors, NAD or NADP as acceptor"/>
    <property type="evidence" value="ECO:0007669"/>
    <property type="project" value="InterPro"/>
</dbReference>
<evidence type="ECO:0000259" key="5">
    <source>
        <dbReference type="SMART" id="SM00984"/>
    </source>
</evidence>
<protein>
    <submittedName>
        <fullName evidence="6">UDP-N-acetyl-D-glucosamine dehydrogenase</fullName>
    </submittedName>
</protein>
<dbReference type="AlphaFoldDB" id="A0A2H0UV12"/>
<reference evidence="7" key="1">
    <citation type="submission" date="2017-09" db="EMBL/GenBank/DDBJ databases">
        <title>Depth-based differentiation of microbial function through sediment-hosted aquifers and enrichment of novel symbionts in the deep terrestrial subsurface.</title>
        <authorList>
            <person name="Probst A.J."/>
            <person name="Ladd B."/>
            <person name="Jarett J.K."/>
            <person name="Geller-Mcgrath D.E."/>
            <person name="Sieber C.M.K."/>
            <person name="Emerson J.B."/>
            <person name="Anantharaman K."/>
            <person name="Thomas B.C."/>
            <person name="Malmstrom R."/>
            <person name="Stieglmeier M."/>
            <person name="Klingl A."/>
            <person name="Woyke T."/>
            <person name="Ryan C.M."/>
            <person name="Banfield J.F."/>
        </authorList>
    </citation>
    <scope>NUCLEOTIDE SEQUENCE [LARGE SCALE GENOMIC DNA]</scope>
</reference>
<feature type="domain" description="UDP-glucose/GDP-mannose dehydrogenase C-terminal" evidence="5">
    <location>
        <begin position="338"/>
        <end position="430"/>
    </location>
</feature>
<dbReference type="InterPro" id="IPR036291">
    <property type="entry name" value="NAD(P)-bd_dom_sf"/>
</dbReference>
<dbReference type="PANTHER" id="PTHR43491">
    <property type="entry name" value="UDP-N-ACETYL-D-MANNOSAMINE DEHYDROGENASE"/>
    <property type="match status" value="1"/>
</dbReference>
<dbReference type="SUPFAM" id="SSF51735">
    <property type="entry name" value="NAD(P)-binding Rossmann-fold domains"/>
    <property type="match status" value="1"/>
</dbReference>
<dbReference type="InterPro" id="IPR036220">
    <property type="entry name" value="UDP-Glc/GDP-Man_DH_C_sf"/>
</dbReference>
<dbReference type="Proteomes" id="UP000231157">
    <property type="component" value="Unassembled WGS sequence"/>
</dbReference>
<dbReference type="NCBIfam" id="TIGR03026">
    <property type="entry name" value="NDP-sugDHase"/>
    <property type="match status" value="1"/>
</dbReference>
<dbReference type="SMART" id="SM00984">
    <property type="entry name" value="UDPG_MGDP_dh_C"/>
    <property type="match status" value="1"/>
</dbReference>
<comment type="similarity">
    <text evidence="1 4">Belongs to the UDP-glucose/GDP-mannose dehydrogenase family.</text>
</comment>
<dbReference type="InterPro" id="IPR017476">
    <property type="entry name" value="UDP-Glc/GDP-Man"/>
</dbReference>
<dbReference type="SUPFAM" id="SSF48179">
    <property type="entry name" value="6-phosphogluconate dehydrogenase C-terminal domain-like"/>
    <property type="match status" value="1"/>
</dbReference>
<evidence type="ECO:0000313" key="7">
    <source>
        <dbReference type="Proteomes" id="UP000231157"/>
    </source>
</evidence>
<evidence type="ECO:0000256" key="2">
    <source>
        <dbReference type="ARBA" id="ARBA00023002"/>
    </source>
</evidence>
<keyword evidence="2" id="KW-0560">Oxidoreductase</keyword>
<dbReference type="PANTHER" id="PTHR43491:SF2">
    <property type="entry name" value="UDP-N-ACETYL-D-MANNOSAMINE DEHYDROGENASE"/>
    <property type="match status" value="1"/>
</dbReference>
<dbReference type="InterPro" id="IPR001732">
    <property type="entry name" value="UDP-Glc/GDP-Man_DH_N"/>
</dbReference>
<sequence>MYIIVFSIKVEDAFLFMSTEKSNKTVAVVGLGYVGLPLLLLASRSGYKAVGFDIDTRKIDLLKQKKSPFVDNFIEKELKETSFDVTGDFSQINSADIVILCVPTPVYENHMPNLEPLEGACRSIAPFIKSGQLVILESTVNPGVSDEIVIPLLEKESGLKGGKDFYFAHCPERINPGDAEWNIKNINRVVGSIEPIGLEMACSFYRSIISGEIKPMGSLKEAEAVKIVENSFRDVNIAFVNELAMSFSHLGIDVLRVIEGAATKPFAFMAHFPGCGVGGHCIPVDPYYLIQYAEKNGFSHRFLALARDINNGMPKFTANRAVEAIKRKGIDPFGAKVAVLGLSYKADIDDCRESPAFQIIKELEKDGLKVSAFDPFVPERSTASSLDDAVDGSAAIVLATAHTQFRGLKPSYFLDKGVDVLIDGRNCFSKEEFLAAGIKYEGVGR</sequence>
<keyword evidence="3" id="KW-0520">NAD</keyword>
<evidence type="ECO:0000256" key="4">
    <source>
        <dbReference type="PIRNR" id="PIRNR000124"/>
    </source>
</evidence>